<comment type="similarity">
    <text evidence="2 11">Belongs to the WhiB family.</text>
</comment>
<evidence type="ECO:0000256" key="10">
    <source>
        <dbReference type="ARBA" id="ARBA00023163"/>
    </source>
</evidence>
<comment type="PTM">
    <text evidence="11">The Fe-S cluster can be nitrosylated by nitric oxide (NO).</text>
</comment>
<feature type="binding site" evidence="11">
    <location>
        <position position="11"/>
    </location>
    <ligand>
        <name>[4Fe-4S] cluster</name>
        <dbReference type="ChEBI" id="CHEBI:49883"/>
    </ligand>
</feature>
<evidence type="ECO:0000256" key="11">
    <source>
        <dbReference type="HAMAP-Rule" id="MF_01479"/>
    </source>
</evidence>
<gene>
    <name evidence="11" type="primary">whiB</name>
    <name evidence="14" type="ORF">ACFQGD_30335</name>
</gene>
<feature type="region of interest" description="Disordered" evidence="12">
    <location>
        <begin position="59"/>
        <end position="92"/>
    </location>
</feature>
<accession>A0ABW2C9J6</accession>
<keyword evidence="10 11" id="KW-0804">Transcription</keyword>
<evidence type="ECO:0000256" key="2">
    <source>
        <dbReference type="ARBA" id="ARBA00006597"/>
    </source>
</evidence>
<evidence type="ECO:0000256" key="7">
    <source>
        <dbReference type="ARBA" id="ARBA00023015"/>
    </source>
</evidence>
<keyword evidence="7 11" id="KW-0805">Transcription regulation</keyword>
<dbReference type="HAMAP" id="MF_01479">
    <property type="entry name" value="WhiB"/>
    <property type="match status" value="1"/>
</dbReference>
<comment type="cofactor">
    <cofactor evidence="11">
        <name>[4Fe-4S] cluster</name>
        <dbReference type="ChEBI" id="CHEBI:49883"/>
    </cofactor>
    <text evidence="11">Binds 1 [4Fe-4S] cluster per subunit. Following nitrosylation of the [4Fe-4S] cluster binds 1 [4Fe-8(NO)] cluster per subunit.</text>
</comment>
<organism evidence="14 15">
    <name type="scientific">Haloechinothrix salitolerans</name>
    <dbReference type="NCBI Taxonomy" id="926830"/>
    <lineage>
        <taxon>Bacteria</taxon>
        <taxon>Bacillati</taxon>
        <taxon>Actinomycetota</taxon>
        <taxon>Actinomycetes</taxon>
        <taxon>Pseudonocardiales</taxon>
        <taxon>Pseudonocardiaceae</taxon>
        <taxon>Haloechinothrix</taxon>
    </lineage>
</organism>
<evidence type="ECO:0000256" key="6">
    <source>
        <dbReference type="ARBA" id="ARBA00023014"/>
    </source>
</evidence>
<keyword evidence="15" id="KW-1185">Reference proteome</keyword>
<evidence type="ECO:0000256" key="8">
    <source>
        <dbReference type="ARBA" id="ARBA00023125"/>
    </source>
</evidence>
<keyword evidence="9 11" id="KW-1015">Disulfide bond</keyword>
<evidence type="ECO:0000259" key="13">
    <source>
        <dbReference type="PROSITE" id="PS51674"/>
    </source>
</evidence>
<evidence type="ECO:0000256" key="4">
    <source>
        <dbReference type="ARBA" id="ARBA00022723"/>
    </source>
</evidence>
<comment type="PTM">
    <text evidence="11">Upon Fe-S cluster removal intramolecular disulfide bonds are formed.</text>
</comment>
<reference evidence="15" key="1">
    <citation type="journal article" date="2019" name="Int. J. Syst. Evol. Microbiol.">
        <title>The Global Catalogue of Microorganisms (GCM) 10K type strain sequencing project: providing services to taxonomists for standard genome sequencing and annotation.</title>
        <authorList>
            <consortium name="The Broad Institute Genomics Platform"/>
            <consortium name="The Broad Institute Genome Sequencing Center for Infectious Disease"/>
            <person name="Wu L."/>
            <person name="Ma J."/>
        </authorList>
    </citation>
    <scope>NUCLEOTIDE SEQUENCE [LARGE SCALE GENOMIC DNA]</scope>
    <source>
        <strain evidence="15">KCTC 32255</strain>
    </source>
</reference>
<name>A0ABW2C9J6_9PSEU</name>
<dbReference type="InterPro" id="IPR034768">
    <property type="entry name" value="4FE4S_WBL"/>
</dbReference>
<evidence type="ECO:0000313" key="15">
    <source>
        <dbReference type="Proteomes" id="UP001596337"/>
    </source>
</evidence>
<evidence type="ECO:0000256" key="1">
    <source>
        <dbReference type="ARBA" id="ARBA00004496"/>
    </source>
</evidence>
<feature type="binding site" evidence="11">
    <location>
        <position position="42"/>
    </location>
    <ligand>
        <name>[4Fe-4S] cluster</name>
        <dbReference type="ChEBI" id="CHEBI:49883"/>
    </ligand>
</feature>
<feature type="binding site" evidence="11">
    <location>
        <position position="39"/>
    </location>
    <ligand>
        <name>[4Fe-4S] cluster</name>
        <dbReference type="ChEBI" id="CHEBI:49883"/>
    </ligand>
</feature>
<comment type="subcellular location">
    <subcellularLocation>
        <location evidence="1 11">Cytoplasm</location>
    </subcellularLocation>
</comment>
<keyword evidence="8 11" id="KW-0238">DNA-binding</keyword>
<sequence>MPGDWVRHAACGPDTAELFFPIGDTGPAAADIQRAQAICAACPVRQQCLDDADATGQGHGIWGGLTDTERRHRRYGTHQSASTERLHGTEAA</sequence>
<keyword evidence="11" id="KW-0963">Cytoplasm</keyword>
<dbReference type="Proteomes" id="UP001596337">
    <property type="component" value="Unassembled WGS sequence"/>
</dbReference>
<dbReference type="EMBL" id="JBHSXX010000001">
    <property type="protein sequence ID" value="MFC6871429.1"/>
    <property type="molecule type" value="Genomic_DNA"/>
</dbReference>
<keyword evidence="4 11" id="KW-0479">Metal-binding</keyword>
<evidence type="ECO:0000256" key="3">
    <source>
        <dbReference type="ARBA" id="ARBA00022485"/>
    </source>
</evidence>
<comment type="caution">
    <text evidence="14">The sequence shown here is derived from an EMBL/GenBank/DDBJ whole genome shotgun (WGS) entry which is preliminary data.</text>
</comment>
<evidence type="ECO:0000256" key="12">
    <source>
        <dbReference type="SAM" id="MobiDB-lite"/>
    </source>
</evidence>
<evidence type="ECO:0000313" key="14">
    <source>
        <dbReference type="EMBL" id="MFC6871429.1"/>
    </source>
</evidence>
<feature type="domain" description="4Fe-4S Wbl-type" evidence="13">
    <location>
        <begin position="10"/>
        <end position="72"/>
    </location>
</feature>
<keyword evidence="6 11" id="KW-0411">Iron-sulfur</keyword>
<proteinExistence type="inferred from homology"/>
<evidence type="ECO:0000256" key="5">
    <source>
        <dbReference type="ARBA" id="ARBA00023004"/>
    </source>
</evidence>
<keyword evidence="5 11" id="KW-0408">Iron</keyword>
<keyword evidence="3 11" id="KW-0004">4Fe-4S</keyword>
<dbReference type="PROSITE" id="PS51674">
    <property type="entry name" value="4FE4S_WBL"/>
    <property type="match status" value="1"/>
</dbReference>
<comment type="function">
    <text evidence="11">Acts as a transcriptional regulator. Probably redox-responsive. The apo- but not holo-form probably binds DNA.</text>
</comment>
<protein>
    <recommendedName>
        <fullName evidence="11">Transcriptional regulator WhiB</fullName>
    </recommendedName>
</protein>
<feature type="binding site" evidence="11">
    <location>
        <position position="48"/>
    </location>
    <ligand>
        <name>[4Fe-4S] cluster</name>
        <dbReference type="ChEBI" id="CHEBI:49883"/>
    </ligand>
</feature>
<dbReference type="RefSeq" id="WP_390183447.1">
    <property type="nucleotide sequence ID" value="NZ_JBHMBO010000008.1"/>
</dbReference>
<evidence type="ECO:0000256" key="9">
    <source>
        <dbReference type="ARBA" id="ARBA00023157"/>
    </source>
</evidence>
<dbReference type="Pfam" id="PF02467">
    <property type="entry name" value="Whib"/>
    <property type="match status" value="1"/>
</dbReference>
<dbReference type="PANTHER" id="PTHR38839">
    <property type="entry name" value="TRANSCRIPTIONAL REGULATOR WHID-RELATED"/>
    <property type="match status" value="1"/>
</dbReference>
<dbReference type="InterPro" id="IPR003482">
    <property type="entry name" value="Whib"/>
</dbReference>